<organism evidence="2 3">
    <name type="scientific">Cetraspora pellucida</name>
    <dbReference type="NCBI Taxonomy" id="1433469"/>
    <lineage>
        <taxon>Eukaryota</taxon>
        <taxon>Fungi</taxon>
        <taxon>Fungi incertae sedis</taxon>
        <taxon>Mucoromycota</taxon>
        <taxon>Glomeromycotina</taxon>
        <taxon>Glomeromycetes</taxon>
        <taxon>Diversisporales</taxon>
        <taxon>Gigasporaceae</taxon>
        <taxon>Cetraspora</taxon>
    </lineage>
</organism>
<dbReference type="Proteomes" id="UP000789759">
    <property type="component" value="Unassembled WGS sequence"/>
</dbReference>
<feature type="compositionally biased region" description="Acidic residues" evidence="1">
    <location>
        <begin position="134"/>
        <end position="170"/>
    </location>
</feature>
<evidence type="ECO:0000313" key="2">
    <source>
        <dbReference type="EMBL" id="CAG8589817.1"/>
    </source>
</evidence>
<keyword evidence="3" id="KW-1185">Reference proteome</keyword>
<protein>
    <submittedName>
        <fullName evidence="2">23003_t:CDS:1</fullName>
    </submittedName>
</protein>
<dbReference type="EMBL" id="CAJVQA010004041">
    <property type="protein sequence ID" value="CAG8589817.1"/>
    <property type="molecule type" value="Genomic_DNA"/>
</dbReference>
<name>A0A9N9G918_9GLOM</name>
<evidence type="ECO:0000313" key="3">
    <source>
        <dbReference type="Proteomes" id="UP000789759"/>
    </source>
</evidence>
<sequence>MSSEYRRELIKAGIVNYWNRKSLSKNVGLFNCLRQIDTKLDLKLDEKREVHAAYFNHLFNLSKEESINKMLRNKAIVNSSEITRFWESKKEKTYRKTLDEHTRREKEYLSSLHLAQLQDEDNKKERETDKDEVDKDDVDKDEDDKDDVDKDDVDKDENDKDDVDKDEDDKDKDGGSLATMNGDIFVPDEGFKFVERHEPDTISRTKRWILSSGTDVGQVLDAYRCLIPESEKCVNPVYWGILDLTGTHPETKQLFSTEDWTEMLKSFEDEIETIEENIPDVVYLFFDEIEQIIKNNERSEDIVTKIDGISSQKIEAKYEITLDEQDKDYIFEIKRAVLTYAENLADVDLPVSESAFDNSFTNMLTRRFLDKSELKMDSGEICSWASAQRRNEGRSITLRARVGQKCDFRGTLKHSINKLEAITGLRSGGLPEPHRKKIFLDSLDLSITMRDILHAFFNSNANASDEDLHKIFVLGVQSWGWTHKIVAMDCKGTNICRYGKLCTTALPNSIRTLACLEKFYVEMKNVKATLNYICNKANNIALSHARAHRRKRKGKNREEHANIEVGGCFGKITGTPYSKKSRILEI</sequence>
<accession>A0A9N9G918</accession>
<feature type="compositionally biased region" description="Basic and acidic residues" evidence="1">
    <location>
        <begin position="120"/>
        <end position="133"/>
    </location>
</feature>
<dbReference type="AlphaFoldDB" id="A0A9N9G918"/>
<comment type="caution">
    <text evidence="2">The sequence shown here is derived from an EMBL/GenBank/DDBJ whole genome shotgun (WGS) entry which is preliminary data.</text>
</comment>
<dbReference type="OrthoDB" id="2427998at2759"/>
<reference evidence="2" key="1">
    <citation type="submission" date="2021-06" db="EMBL/GenBank/DDBJ databases">
        <authorList>
            <person name="Kallberg Y."/>
            <person name="Tangrot J."/>
            <person name="Rosling A."/>
        </authorList>
    </citation>
    <scope>NUCLEOTIDE SEQUENCE</scope>
    <source>
        <strain evidence="2">FL966</strain>
    </source>
</reference>
<feature type="region of interest" description="Disordered" evidence="1">
    <location>
        <begin position="109"/>
        <end position="183"/>
    </location>
</feature>
<proteinExistence type="predicted"/>
<gene>
    <name evidence="2" type="ORF">CPELLU_LOCUS6478</name>
</gene>
<evidence type="ECO:0000256" key="1">
    <source>
        <dbReference type="SAM" id="MobiDB-lite"/>
    </source>
</evidence>